<dbReference type="STRING" id="436010.A0A166QJ51"/>
<dbReference type="Proteomes" id="UP000076532">
    <property type="component" value="Unassembled WGS sequence"/>
</dbReference>
<reference evidence="7 8" key="1">
    <citation type="journal article" date="2016" name="Mol. Biol. Evol.">
        <title>Comparative Genomics of Early-Diverging Mushroom-Forming Fungi Provides Insights into the Origins of Lignocellulose Decay Capabilities.</title>
        <authorList>
            <person name="Nagy L.G."/>
            <person name="Riley R."/>
            <person name="Tritt A."/>
            <person name="Adam C."/>
            <person name="Daum C."/>
            <person name="Floudas D."/>
            <person name="Sun H."/>
            <person name="Yadav J.S."/>
            <person name="Pangilinan J."/>
            <person name="Larsson K.H."/>
            <person name="Matsuura K."/>
            <person name="Barry K."/>
            <person name="Labutti K."/>
            <person name="Kuo R."/>
            <person name="Ohm R.A."/>
            <person name="Bhattacharya S.S."/>
            <person name="Shirouzu T."/>
            <person name="Yoshinaga Y."/>
            <person name="Martin F.M."/>
            <person name="Grigoriev I.V."/>
            <person name="Hibbett D.S."/>
        </authorList>
    </citation>
    <scope>NUCLEOTIDE SEQUENCE [LARGE SCALE GENOMIC DNA]</scope>
    <source>
        <strain evidence="7 8">CBS 109695</strain>
    </source>
</reference>
<name>A0A166QJ51_9AGAM</name>
<dbReference type="Gene3D" id="3.40.50.300">
    <property type="entry name" value="P-loop containing nucleotide triphosphate hydrolases"/>
    <property type="match status" value="1"/>
</dbReference>
<dbReference type="InterPro" id="IPR035892">
    <property type="entry name" value="C2_domain_sf"/>
</dbReference>
<dbReference type="PROSITE" id="PS50004">
    <property type="entry name" value="C2"/>
    <property type="match status" value="1"/>
</dbReference>
<dbReference type="GO" id="GO:0003735">
    <property type="term" value="F:structural constituent of ribosome"/>
    <property type="evidence" value="ECO:0007669"/>
    <property type="project" value="InterPro"/>
</dbReference>
<dbReference type="Gene3D" id="2.60.40.150">
    <property type="entry name" value="C2 domain"/>
    <property type="match status" value="1"/>
</dbReference>
<dbReference type="Pfam" id="PF01092">
    <property type="entry name" value="Ribosomal_S6e"/>
    <property type="match status" value="1"/>
</dbReference>
<sequence length="1678" mass="186129">MTPESEPPLVAYTLQIISADDLPLRRFKIFREPRRNVFVKAKVGDSTVQTEVRMSTLSPKWKETFKTEARDASSKISLELFDSALRSTSSICTSEDITIKELLKHCRYGKAAKLNLQDGQSRPKGHIKIHLSLSRSGTWSADEAQHLSSVLARQPKIATGGYIDAVDGLLGIDFPTPPAMAAQSIQNVIDKLENFMRIADAVSEVHPYAKGAAVVLTAVYKIIVAQTAIDQSVADLFQTMQDVYGFVDAIKAVPTKIKLLEKIIERILIQTAECGRLIQEYSGHGFAGRCLRETMGASTPEKVATMAQNLTTLRGQFDTGVAINTSVVCFRIQTDVMTLVENQTLDKLCSSGKDLSCLSLCHPGTRCDTIHEIVEWASNPLKGDSSNIFCLHGVAGIGKSAIAATIATHFSDMGRLGAFVDFDGASTGKSQPSTAVKSLARQLAEHDGRFRASIVEIIDDLTKALVLRAPLSKQFDMLIVKPLASITTLPGEGPIVIVLDGLYECGKPDDWASLLELLIDKTDSLPSNLRFIITSRTVDGILDAVTGAVLHPRIRIRELRSSSQSDICAYFTFRMQLIRRKNTDLQEDWPGRAAIVELSARAFGFSAWAVNASNFLDAYSPAKRLQSLLVQPLTFIPYLTAPLDELYKAALESAGDWTDAEFVSDFRAIMGAIFASPIAISSSAINHLLDRPLSRPAMVTIRRLGSFLTHEPVIQVLHPSFFDFLSSRERCGREDWHFEHGPVRVSAEPASLCLQRMNAGLKCNMVDMTLSVYLTTKALPVELAYACQSWASHLSSNGAFETSAMEILVVFLRTHLLQWFEAMSLLKTPGEIVPMLQRVATWLEDNSVEDKSCGNLVIEAINFARKFAADIADHPLNVYYLALPFWPSDSMLYQLFHDALADASPPLVPLHELVRISAEPGALCLRIMNAGLKGDICNTMLSGRLITEVLEYACQSWVDHMCANGVFGSLVAEKLAIFLRTYLFRWFEAMGLLKKSEEIRPMLQQLSVWSQANKFEDERLKNLVMEAITGPATLCLQRMNTGLKRNMGNMTVSARPTTAVLPEALAYACQSWVDYICTKKTFELRGMEKLMVAFLRTHLLHWFEAMSLLKKSDEIAHMLQRVAIWLEENPFEDKSLKDLVIEAIDFAGNCSRRGDVHVWDSKTGGIVWSVQDPQGSDPSGGVSFLSSDTREFLVVKAKERTQVHDASTGELCPLPDSLAGAVGLTRDDRMVNLLIEGIKKQYPQDGENRYFPGWVVQGEYFAFAGEKLCHVHPDVILQSTMTTHGLPAKLTTTDRCTSRPSTARFFSRGSTNGAEGLNVALTRHVSARAMHNCFSGKMSRRETRCGYDKQGFPMKHAALLPYRIKLLCDGHSCYRARRTDDPGRKYVRGCIDNTLIISFVKQGGADVPGLPDNILPKRLGPKSATRIRRFFSLSKEDDVRNMNMVRREVTSTKKADARPYTKAPKIQRLVMPIRLQRRRHHLHSLKKRRIQYRKEQKMEYDVLIASVQARRRPSSPRSRCRTTWKGMETWSRKEIFLEEILPAADITPTVNQLELHLYNPAQPPRVPQVGSDRRPDISPLGPTNSPLPTDDTTTAIAKKHRLQTSDALLGHLYACHIAATRFLPGADFVGCSGAGCCGPPQVGGSGTNGIELHCTVAAVKRLTEENLQTLDGVAWAGN</sequence>
<dbReference type="InterPro" id="IPR000008">
    <property type="entry name" value="C2_dom"/>
</dbReference>
<dbReference type="GO" id="GO:0006412">
    <property type="term" value="P:translation"/>
    <property type="evidence" value="ECO:0007669"/>
    <property type="project" value="InterPro"/>
</dbReference>
<feature type="compositionally biased region" description="Polar residues" evidence="5">
    <location>
        <begin position="1581"/>
        <end position="1590"/>
    </location>
</feature>
<evidence type="ECO:0000256" key="4">
    <source>
        <dbReference type="ARBA" id="ARBA00023274"/>
    </source>
</evidence>
<evidence type="ECO:0000259" key="6">
    <source>
        <dbReference type="PROSITE" id="PS50004"/>
    </source>
</evidence>
<keyword evidence="2" id="KW-0677">Repeat</keyword>
<dbReference type="GO" id="GO:1990904">
    <property type="term" value="C:ribonucleoprotein complex"/>
    <property type="evidence" value="ECO:0007669"/>
    <property type="project" value="UniProtKB-KW"/>
</dbReference>
<organism evidence="7 8">
    <name type="scientific">Athelia psychrophila</name>
    <dbReference type="NCBI Taxonomy" id="1759441"/>
    <lineage>
        <taxon>Eukaryota</taxon>
        <taxon>Fungi</taxon>
        <taxon>Dikarya</taxon>
        <taxon>Basidiomycota</taxon>
        <taxon>Agaricomycotina</taxon>
        <taxon>Agaricomycetes</taxon>
        <taxon>Agaricomycetidae</taxon>
        <taxon>Atheliales</taxon>
        <taxon>Atheliaceae</taxon>
        <taxon>Athelia</taxon>
    </lineage>
</organism>
<dbReference type="InterPro" id="IPR027417">
    <property type="entry name" value="P-loop_NTPase"/>
</dbReference>
<keyword evidence="4" id="KW-0687">Ribonucleoprotein</keyword>
<dbReference type="EMBL" id="KV417510">
    <property type="protein sequence ID" value="KZP27213.1"/>
    <property type="molecule type" value="Genomic_DNA"/>
</dbReference>
<evidence type="ECO:0000256" key="1">
    <source>
        <dbReference type="ARBA" id="ARBA00009312"/>
    </source>
</evidence>
<keyword evidence="8" id="KW-1185">Reference proteome</keyword>
<proteinExistence type="inferred from homology"/>
<feature type="domain" description="C2" evidence="6">
    <location>
        <begin position="1"/>
        <end position="112"/>
    </location>
</feature>
<dbReference type="PANTHER" id="PTHR11502">
    <property type="entry name" value="40S RIBOSOMAL PROTEIN S6"/>
    <property type="match status" value="1"/>
</dbReference>
<evidence type="ECO:0000256" key="5">
    <source>
        <dbReference type="SAM" id="MobiDB-lite"/>
    </source>
</evidence>
<dbReference type="InterPro" id="IPR056884">
    <property type="entry name" value="NPHP3-like_N"/>
</dbReference>
<evidence type="ECO:0000313" key="7">
    <source>
        <dbReference type="EMBL" id="KZP27213.1"/>
    </source>
</evidence>
<dbReference type="InterPro" id="IPR001377">
    <property type="entry name" value="Ribosomal_eS6"/>
</dbReference>
<comment type="similarity">
    <text evidence="1">Belongs to the eukaryotic ribosomal protein eS6 family.</text>
</comment>
<dbReference type="SUPFAM" id="SSF52540">
    <property type="entry name" value="P-loop containing nucleoside triphosphate hydrolases"/>
    <property type="match status" value="1"/>
</dbReference>
<dbReference type="Pfam" id="PF24883">
    <property type="entry name" value="NPHP3_N"/>
    <property type="match status" value="1"/>
</dbReference>
<protein>
    <recommendedName>
        <fullName evidence="6">C2 domain-containing protein</fullName>
    </recommendedName>
</protein>
<dbReference type="GO" id="GO:0005840">
    <property type="term" value="C:ribosome"/>
    <property type="evidence" value="ECO:0007669"/>
    <property type="project" value="UniProtKB-KW"/>
</dbReference>
<keyword evidence="3" id="KW-0689">Ribosomal protein</keyword>
<dbReference type="SMART" id="SM01405">
    <property type="entry name" value="Ribosomal_S6e"/>
    <property type="match status" value="1"/>
</dbReference>
<dbReference type="SUPFAM" id="SSF49562">
    <property type="entry name" value="C2 domain (Calcium/lipid-binding domain, CaLB)"/>
    <property type="match status" value="1"/>
</dbReference>
<gene>
    <name evidence="7" type="ORF">FIBSPDRAFT_886777</name>
</gene>
<evidence type="ECO:0000256" key="2">
    <source>
        <dbReference type="ARBA" id="ARBA00022737"/>
    </source>
</evidence>
<dbReference type="Pfam" id="PF00168">
    <property type="entry name" value="C2"/>
    <property type="match status" value="1"/>
</dbReference>
<feature type="region of interest" description="Disordered" evidence="5">
    <location>
        <begin position="1561"/>
        <end position="1590"/>
    </location>
</feature>
<evidence type="ECO:0000256" key="3">
    <source>
        <dbReference type="ARBA" id="ARBA00022980"/>
    </source>
</evidence>
<dbReference type="Gene3D" id="1.20.5.2650">
    <property type="match status" value="1"/>
</dbReference>
<dbReference type="SMART" id="SM00239">
    <property type="entry name" value="C2"/>
    <property type="match status" value="1"/>
</dbReference>
<accession>A0A166QJ51</accession>
<evidence type="ECO:0000313" key="8">
    <source>
        <dbReference type="Proteomes" id="UP000076532"/>
    </source>
</evidence>